<dbReference type="InterPro" id="IPR001915">
    <property type="entry name" value="Peptidase_M48"/>
</dbReference>
<dbReference type="Gene3D" id="3.30.2010.10">
    <property type="entry name" value="Metalloproteases ('zincins'), catalytic domain"/>
    <property type="match status" value="1"/>
</dbReference>
<evidence type="ECO:0000259" key="13">
    <source>
        <dbReference type="Pfam" id="PF01435"/>
    </source>
</evidence>
<dbReference type="EC" id="3.4.24.-" evidence="14"/>
<keyword evidence="8 12" id="KW-1133">Transmembrane helix</keyword>
<evidence type="ECO:0000313" key="14">
    <source>
        <dbReference type="EMBL" id="MQY10049.1"/>
    </source>
</evidence>
<protein>
    <submittedName>
        <fullName evidence="14">Protease HtpX</fullName>
        <ecNumber evidence="14">3.4.24.-</ecNumber>
    </submittedName>
</protein>
<accession>A0A7K0C9C2</accession>
<dbReference type="GO" id="GO:0004222">
    <property type="term" value="F:metalloendopeptidase activity"/>
    <property type="evidence" value="ECO:0007669"/>
    <property type="project" value="InterPro"/>
</dbReference>
<evidence type="ECO:0000256" key="12">
    <source>
        <dbReference type="SAM" id="Phobius"/>
    </source>
</evidence>
<evidence type="ECO:0000256" key="3">
    <source>
        <dbReference type="ARBA" id="ARBA00022670"/>
    </source>
</evidence>
<proteinExistence type="inferred from homology"/>
<dbReference type="PANTHER" id="PTHR43221">
    <property type="entry name" value="PROTEASE HTPX"/>
    <property type="match status" value="1"/>
</dbReference>
<dbReference type="GO" id="GO:0005886">
    <property type="term" value="C:plasma membrane"/>
    <property type="evidence" value="ECO:0007669"/>
    <property type="project" value="UniProtKB-SubCell"/>
</dbReference>
<evidence type="ECO:0000256" key="5">
    <source>
        <dbReference type="ARBA" id="ARBA00022723"/>
    </source>
</evidence>
<evidence type="ECO:0000256" key="8">
    <source>
        <dbReference type="ARBA" id="ARBA00022989"/>
    </source>
</evidence>
<dbReference type="EMBL" id="WEGJ01000001">
    <property type="protein sequence ID" value="MQY10049.1"/>
    <property type="molecule type" value="Genomic_DNA"/>
</dbReference>
<comment type="similarity">
    <text evidence="11">Belongs to the peptidase M48 family.</text>
</comment>
<evidence type="ECO:0000256" key="11">
    <source>
        <dbReference type="RuleBase" id="RU003983"/>
    </source>
</evidence>
<dbReference type="InterPro" id="IPR050083">
    <property type="entry name" value="HtpX_protease"/>
</dbReference>
<keyword evidence="4 12" id="KW-0812">Transmembrane</keyword>
<keyword evidence="6 11" id="KW-0378">Hydrolase</keyword>
<dbReference type="AlphaFoldDB" id="A0A7K0C9C2"/>
<dbReference type="Proteomes" id="UP000466345">
    <property type="component" value="Unassembled WGS sequence"/>
</dbReference>
<comment type="cofactor">
    <cofactor evidence="11">
        <name>Zn(2+)</name>
        <dbReference type="ChEBI" id="CHEBI:29105"/>
    </cofactor>
    <text evidence="11">Binds 1 zinc ion per subunit.</text>
</comment>
<organism evidence="14 15">
    <name type="scientific">Streptomyces smaragdinus</name>
    <dbReference type="NCBI Taxonomy" id="2585196"/>
    <lineage>
        <taxon>Bacteria</taxon>
        <taxon>Bacillati</taxon>
        <taxon>Actinomycetota</taxon>
        <taxon>Actinomycetes</taxon>
        <taxon>Kitasatosporales</taxon>
        <taxon>Streptomycetaceae</taxon>
        <taxon>Streptomyces</taxon>
    </lineage>
</organism>
<sequence length="433" mass="46745">MIKGGGAAVTAGADQTCPDCGAAMPRDPRFVVWCDACGWNLDPGGKDPAGGRLEALERALSTRYGQQLYAELSAGGDTRPPRRSAVSLAAFALACLVHALTVALLVAGLLLIVLGWETGIQPAVGAVLVVLAVALRPRPGRLGEDALLLPREQAPHLYGLLDRVADEHGTRRVDVVVVSEEFNACVFEYGYRRRRCLTIGLALWTVLTPQQRVALLGHEFGHYVNGDPRSGLVIGTALDSLHHWVYFLTPHRPVGPIETAAAALMYVPRTLAVAMTVLLVRLTGRASQRAEYHADDLAARTGSSEAAAALFDRLALDDTVESSLRRQSALAATRRAGVDAKAIEERLWTQIAQDVAAVPARERERLRRVGEARGHAEDCTHPPSHLRARRMREGEQLPARITLDTPAAEAIDAELAPAARRLAHTVVRELAHQ</sequence>
<dbReference type="GO" id="GO:0006508">
    <property type="term" value="P:proteolysis"/>
    <property type="evidence" value="ECO:0007669"/>
    <property type="project" value="UniProtKB-KW"/>
</dbReference>
<keyword evidence="10 12" id="KW-0472">Membrane</keyword>
<keyword evidence="15" id="KW-1185">Reference proteome</keyword>
<comment type="caution">
    <text evidence="14">The sequence shown here is derived from an EMBL/GenBank/DDBJ whole genome shotgun (WGS) entry which is preliminary data.</text>
</comment>
<evidence type="ECO:0000256" key="7">
    <source>
        <dbReference type="ARBA" id="ARBA00022833"/>
    </source>
</evidence>
<evidence type="ECO:0000256" key="9">
    <source>
        <dbReference type="ARBA" id="ARBA00023049"/>
    </source>
</evidence>
<keyword evidence="9 11" id="KW-0482">Metalloprotease</keyword>
<keyword evidence="5" id="KW-0479">Metal-binding</keyword>
<feature type="transmembrane region" description="Helical" evidence="12">
    <location>
        <begin position="88"/>
        <end position="113"/>
    </location>
</feature>
<evidence type="ECO:0000313" key="15">
    <source>
        <dbReference type="Proteomes" id="UP000466345"/>
    </source>
</evidence>
<keyword evidence="7 11" id="KW-0862">Zinc</keyword>
<evidence type="ECO:0000256" key="4">
    <source>
        <dbReference type="ARBA" id="ARBA00022692"/>
    </source>
</evidence>
<dbReference type="PANTHER" id="PTHR43221:SF1">
    <property type="entry name" value="PROTEASE HTPX"/>
    <property type="match status" value="1"/>
</dbReference>
<reference evidence="14 15" key="1">
    <citation type="submission" date="2019-10" db="EMBL/GenBank/DDBJ databases">
        <title>Streptomyces smaragdinus sp. nov. and Streptomyces fabii sp. nov., isolated from the gut of fungus growing-termite Macrotermes natalensis.</title>
        <authorList>
            <person name="Schwitalla J."/>
            <person name="Benndorf R."/>
            <person name="Martin K."/>
            <person name="De Beer W."/>
            <person name="Kaster A.-K."/>
            <person name="Vollmers J."/>
            <person name="Poulsen M."/>
            <person name="Beemelmanns C."/>
        </authorList>
    </citation>
    <scope>NUCLEOTIDE SEQUENCE [LARGE SCALE GENOMIC DNA]</scope>
    <source>
        <strain evidence="14 15">RB5</strain>
    </source>
</reference>
<keyword evidence="2" id="KW-1003">Cell membrane</keyword>
<name>A0A7K0C9C2_9ACTN</name>
<evidence type="ECO:0000256" key="6">
    <source>
        <dbReference type="ARBA" id="ARBA00022801"/>
    </source>
</evidence>
<evidence type="ECO:0000256" key="1">
    <source>
        <dbReference type="ARBA" id="ARBA00004651"/>
    </source>
</evidence>
<gene>
    <name evidence="14" type="primary">htpX_1</name>
    <name evidence="14" type="ORF">SRB5_01530</name>
</gene>
<dbReference type="CDD" id="cd07328">
    <property type="entry name" value="M48_Ste24p_like"/>
    <property type="match status" value="1"/>
</dbReference>
<feature type="domain" description="Peptidase M48" evidence="13">
    <location>
        <begin position="161"/>
        <end position="393"/>
    </location>
</feature>
<keyword evidence="3 11" id="KW-0645">Protease</keyword>
<dbReference type="Pfam" id="PF01435">
    <property type="entry name" value="Peptidase_M48"/>
    <property type="match status" value="1"/>
</dbReference>
<evidence type="ECO:0000256" key="2">
    <source>
        <dbReference type="ARBA" id="ARBA00022475"/>
    </source>
</evidence>
<evidence type="ECO:0000256" key="10">
    <source>
        <dbReference type="ARBA" id="ARBA00023136"/>
    </source>
</evidence>
<comment type="subcellular location">
    <subcellularLocation>
        <location evidence="1">Cell membrane</location>
        <topology evidence="1">Multi-pass membrane protein</topology>
    </subcellularLocation>
</comment>
<dbReference type="GO" id="GO:0046872">
    <property type="term" value="F:metal ion binding"/>
    <property type="evidence" value="ECO:0007669"/>
    <property type="project" value="UniProtKB-KW"/>
</dbReference>